<dbReference type="EMBL" id="JAUTXU010000064">
    <property type="protein sequence ID" value="KAK3713251.1"/>
    <property type="molecule type" value="Genomic_DNA"/>
</dbReference>
<sequence>MHVADMISDLTSLQVCEPKAALALVSARPDGSSNVQKNDGGASETDTDLKRAQDLLELHSTVKLAHQDGTDKDLNEAREAVEKVLREM</sequence>
<protein>
    <submittedName>
        <fullName evidence="1">Uncharacterized protein</fullName>
    </submittedName>
</protein>
<name>A0ACC3NAR5_9PEZI</name>
<evidence type="ECO:0000313" key="2">
    <source>
        <dbReference type="Proteomes" id="UP001281147"/>
    </source>
</evidence>
<evidence type="ECO:0000313" key="1">
    <source>
        <dbReference type="EMBL" id="KAK3713251.1"/>
    </source>
</evidence>
<organism evidence="1 2">
    <name type="scientific">Vermiconidia calcicola</name>
    <dbReference type="NCBI Taxonomy" id="1690605"/>
    <lineage>
        <taxon>Eukaryota</taxon>
        <taxon>Fungi</taxon>
        <taxon>Dikarya</taxon>
        <taxon>Ascomycota</taxon>
        <taxon>Pezizomycotina</taxon>
        <taxon>Dothideomycetes</taxon>
        <taxon>Dothideomycetidae</taxon>
        <taxon>Mycosphaerellales</taxon>
        <taxon>Extremaceae</taxon>
        <taxon>Vermiconidia</taxon>
    </lineage>
</organism>
<dbReference type="Proteomes" id="UP001281147">
    <property type="component" value="Unassembled WGS sequence"/>
</dbReference>
<keyword evidence="2" id="KW-1185">Reference proteome</keyword>
<reference evidence="1" key="1">
    <citation type="submission" date="2023-07" db="EMBL/GenBank/DDBJ databases">
        <title>Black Yeasts Isolated from many extreme environments.</title>
        <authorList>
            <person name="Coleine C."/>
            <person name="Stajich J.E."/>
            <person name="Selbmann L."/>
        </authorList>
    </citation>
    <scope>NUCLEOTIDE SEQUENCE</scope>
    <source>
        <strain evidence="1">CCFEE 5714</strain>
    </source>
</reference>
<gene>
    <name evidence="1" type="ORF">LTR37_008684</name>
</gene>
<accession>A0ACC3NAR5</accession>
<comment type="caution">
    <text evidence="1">The sequence shown here is derived from an EMBL/GenBank/DDBJ whole genome shotgun (WGS) entry which is preliminary data.</text>
</comment>
<proteinExistence type="predicted"/>